<dbReference type="Proteomes" id="UP001339883">
    <property type="component" value="Unassembled WGS sequence"/>
</dbReference>
<feature type="domain" description="EthD" evidence="1">
    <location>
        <begin position="16"/>
        <end position="96"/>
    </location>
</feature>
<evidence type="ECO:0000313" key="3">
    <source>
        <dbReference type="Proteomes" id="UP001339883"/>
    </source>
</evidence>
<proteinExistence type="predicted"/>
<organism evidence="2 3">
    <name type="scientific">Acinetobacter pollinis</name>
    <dbReference type="NCBI Taxonomy" id="2605270"/>
    <lineage>
        <taxon>Bacteria</taxon>
        <taxon>Pseudomonadati</taxon>
        <taxon>Pseudomonadota</taxon>
        <taxon>Gammaproteobacteria</taxon>
        <taxon>Moraxellales</taxon>
        <taxon>Moraxellaceae</taxon>
        <taxon>Acinetobacter</taxon>
    </lineage>
</organism>
<dbReference type="EMBL" id="VTDN01000016">
    <property type="protein sequence ID" value="MEB5477814.1"/>
    <property type="molecule type" value="Genomic_DNA"/>
</dbReference>
<gene>
    <name evidence="2" type="ORF">I2F25_12305</name>
</gene>
<dbReference type="InterPro" id="IPR009799">
    <property type="entry name" value="EthD_dom"/>
</dbReference>
<dbReference type="Pfam" id="PF07110">
    <property type="entry name" value="EthD"/>
    <property type="match status" value="1"/>
</dbReference>
<comment type="caution">
    <text evidence="2">The sequence shown here is derived from an EMBL/GenBank/DDBJ whole genome shotgun (WGS) entry which is preliminary data.</text>
</comment>
<sequence>MSKNYGFKYVSFLYKKDHQTFDEFVSYWTEVHAEIAIKLPKLRKYVINPIDRRQSPESPVDGFCELWFDSLEDADEAFSSSIGSKAFQDITNFVERAVDIKTTEIEKSI</sequence>
<name>A0ABU6DXA3_9GAMM</name>
<protein>
    <submittedName>
        <fullName evidence="2">EthD family reductase</fullName>
    </submittedName>
</protein>
<dbReference type="InterPro" id="IPR011008">
    <property type="entry name" value="Dimeric_a/b-barrel"/>
</dbReference>
<dbReference type="Gene3D" id="3.30.70.100">
    <property type="match status" value="1"/>
</dbReference>
<keyword evidence="3" id="KW-1185">Reference proteome</keyword>
<accession>A0ABU6DXA3</accession>
<evidence type="ECO:0000259" key="1">
    <source>
        <dbReference type="Pfam" id="PF07110"/>
    </source>
</evidence>
<dbReference type="RefSeq" id="WP_325776189.1">
    <property type="nucleotide sequence ID" value="NZ_VTDN01000016.1"/>
</dbReference>
<reference evidence="2 3" key="1">
    <citation type="submission" date="2019-08" db="EMBL/GenBank/DDBJ databases">
        <title>Five species of Acinetobacter isolated from floral nectar and animal pollinators.</title>
        <authorList>
            <person name="Hendry T.A."/>
        </authorList>
    </citation>
    <scope>NUCLEOTIDE SEQUENCE [LARGE SCALE GENOMIC DNA]</scope>
    <source>
        <strain evidence="2 3">MD18.27</strain>
    </source>
</reference>
<evidence type="ECO:0000313" key="2">
    <source>
        <dbReference type="EMBL" id="MEB5477814.1"/>
    </source>
</evidence>
<dbReference type="SUPFAM" id="SSF54909">
    <property type="entry name" value="Dimeric alpha+beta barrel"/>
    <property type="match status" value="1"/>
</dbReference>
<dbReference type="NCBIfam" id="TIGR02118">
    <property type="entry name" value="EthD family reductase"/>
    <property type="match status" value="1"/>
</dbReference>